<dbReference type="SMART" id="SM00530">
    <property type="entry name" value="HTH_XRE"/>
    <property type="match status" value="1"/>
</dbReference>
<dbReference type="SUPFAM" id="SSF51182">
    <property type="entry name" value="RmlC-like cupins"/>
    <property type="match status" value="1"/>
</dbReference>
<dbReference type="CDD" id="cd00093">
    <property type="entry name" value="HTH_XRE"/>
    <property type="match status" value="1"/>
</dbReference>
<dbReference type="Gene3D" id="2.60.120.10">
    <property type="entry name" value="Jelly Rolls"/>
    <property type="match status" value="1"/>
</dbReference>
<dbReference type="RefSeq" id="WP_155052610.1">
    <property type="nucleotide sequence ID" value="NZ_BAAAIB010000002.1"/>
</dbReference>
<dbReference type="PANTHER" id="PTHR46797:SF11">
    <property type="entry name" value="HTH-TYPE TRANSCRIPTIONAL REGULATOR PUUR"/>
    <property type="match status" value="1"/>
</dbReference>
<evidence type="ECO:0000313" key="4">
    <source>
        <dbReference type="EMBL" id="MTH69576.1"/>
    </source>
</evidence>
<dbReference type="PANTHER" id="PTHR46797">
    <property type="entry name" value="HTH-TYPE TRANSCRIPTIONAL REGULATOR"/>
    <property type="match status" value="1"/>
</dbReference>
<evidence type="ECO:0000313" key="5">
    <source>
        <dbReference type="Proteomes" id="UP000433071"/>
    </source>
</evidence>
<dbReference type="OrthoDB" id="5114244at2"/>
<organism evidence="4 5">
    <name type="scientific">Agromyces bracchium</name>
    <dbReference type="NCBI Taxonomy" id="88376"/>
    <lineage>
        <taxon>Bacteria</taxon>
        <taxon>Bacillati</taxon>
        <taxon>Actinomycetota</taxon>
        <taxon>Actinomycetes</taxon>
        <taxon>Micrococcales</taxon>
        <taxon>Microbacteriaceae</taxon>
        <taxon>Agromyces</taxon>
    </lineage>
</organism>
<dbReference type="InterPro" id="IPR014710">
    <property type="entry name" value="RmlC-like_jellyroll"/>
</dbReference>
<dbReference type="AlphaFoldDB" id="A0A6I3MDU8"/>
<dbReference type="InterPro" id="IPR013096">
    <property type="entry name" value="Cupin_2"/>
</dbReference>
<dbReference type="InterPro" id="IPR010982">
    <property type="entry name" value="Lambda_DNA-bd_dom_sf"/>
</dbReference>
<gene>
    <name evidence="4" type="ORF">GJ743_14480</name>
</gene>
<dbReference type="Pfam" id="PF07883">
    <property type="entry name" value="Cupin_2"/>
    <property type="match status" value="1"/>
</dbReference>
<sequence>MQLDVGSELRRVRESRKLSLRNVAGAVGVSASLLSQVETGKTQPSVSTLYALVNYLGISLDGLMGTSRAGAPSLGVANPAVESTPSGTRSSDAVVQRREDNPVIEMENGVTWERLAVGASSVADPLIVTYEPSASSSMEGKMMRHAGLEYGVLLEGALTLRIDFDTYELAPGDSFCFDSGRPHLYVNQSDQPARGIWFVIGRRDMSYQSLADLGHEQPGDPRPIASAVDVLHAMKSMRSAPSAGADGPGA</sequence>
<comment type="caution">
    <text evidence="4">The sequence shown here is derived from an EMBL/GenBank/DDBJ whole genome shotgun (WGS) entry which is preliminary data.</text>
</comment>
<evidence type="ECO:0000256" key="2">
    <source>
        <dbReference type="SAM" id="MobiDB-lite"/>
    </source>
</evidence>
<feature type="domain" description="HTH cro/C1-type" evidence="3">
    <location>
        <begin position="9"/>
        <end position="63"/>
    </location>
</feature>
<feature type="compositionally biased region" description="Polar residues" evidence="2">
    <location>
        <begin position="81"/>
        <end position="93"/>
    </location>
</feature>
<dbReference type="InterPro" id="IPR011051">
    <property type="entry name" value="RmlC_Cupin_sf"/>
</dbReference>
<dbReference type="Pfam" id="PF13560">
    <property type="entry name" value="HTH_31"/>
    <property type="match status" value="1"/>
</dbReference>
<dbReference type="PROSITE" id="PS50943">
    <property type="entry name" value="HTH_CROC1"/>
    <property type="match status" value="1"/>
</dbReference>
<dbReference type="Gene3D" id="1.10.260.40">
    <property type="entry name" value="lambda repressor-like DNA-binding domains"/>
    <property type="match status" value="1"/>
</dbReference>
<dbReference type="GO" id="GO:0003677">
    <property type="term" value="F:DNA binding"/>
    <property type="evidence" value="ECO:0007669"/>
    <property type="project" value="UniProtKB-KW"/>
</dbReference>
<dbReference type="GO" id="GO:0003700">
    <property type="term" value="F:DNA-binding transcription factor activity"/>
    <property type="evidence" value="ECO:0007669"/>
    <property type="project" value="TreeGrafter"/>
</dbReference>
<keyword evidence="1" id="KW-0238">DNA-binding</keyword>
<protein>
    <submittedName>
        <fullName evidence="4">Cupin domain-containing protein</fullName>
    </submittedName>
</protein>
<dbReference type="InterPro" id="IPR001387">
    <property type="entry name" value="Cro/C1-type_HTH"/>
</dbReference>
<dbReference type="SUPFAM" id="SSF47413">
    <property type="entry name" value="lambda repressor-like DNA-binding domains"/>
    <property type="match status" value="1"/>
</dbReference>
<feature type="region of interest" description="Disordered" evidence="2">
    <location>
        <begin position="76"/>
        <end position="95"/>
    </location>
</feature>
<proteinExistence type="predicted"/>
<dbReference type="InterPro" id="IPR050807">
    <property type="entry name" value="TransReg_Diox_bact_type"/>
</dbReference>
<dbReference type="EMBL" id="WMLB01000033">
    <property type="protein sequence ID" value="MTH69576.1"/>
    <property type="molecule type" value="Genomic_DNA"/>
</dbReference>
<keyword evidence="5" id="KW-1185">Reference proteome</keyword>
<accession>A0A6I3MDU8</accession>
<name>A0A6I3MDU8_9MICO</name>
<dbReference type="Proteomes" id="UP000433071">
    <property type="component" value="Unassembled WGS sequence"/>
</dbReference>
<dbReference type="GO" id="GO:0005829">
    <property type="term" value="C:cytosol"/>
    <property type="evidence" value="ECO:0007669"/>
    <property type="project" value="TreeGrafter"/>
</dbReference>
<dbReference type="CDD" id="cd02209">
    <property type="entry name" value="cupin_XRE_C"/>
    <property type="match status" value="1"/>
</dbReference>
<evidence type="ECO:0000256" key="1">
    <source>
        <dbReference type="ARBA" id="ARBA00023125"/>
    </source>
</evidence>
<evidence type="ECO:0000259" key="3">
    <source>
        <dbReference type="PROSITE" id="PS50943"/>
    </source>
</evidence>
<reference evidence="4 5" key="1">
    <citation type="submission" date="2019-11" db="EMBL/GenBank/DDBJ databases">
        <title>Agromyces kandeliae sp. nov., isolated from mangrove soil.</title>
        <authorList>
            <person name="Wang R."/>
        </authorList>
    </citation>
    <scope>NUCLEOTIDE SEQUENCE [LARGE SCALE GENOMIC DNA]</scope>
    <source>
        <strain evidence="4 5">JCM 11433</strain>
    </source>
</reference>